<dbReference type="AlphaFoldDB" id="A0A4R2HGD3"/>
<dbReference type="EMBL" id="SLWN01000006">
    <property type="protein sequence ID" value="TCO28027.1"/>
    <property type="molecule type" value="Genomic_DNA"/>
</dbReference>
<evidence type="ECO:0000256" key="1">
    <source>
        <dbReference type="SAM" id="MobiDB-lite"/>
    </source>
</evidence>
<proteinExistence type="predicted"/>
<gene>
    <name evidence="2" type="ORF">EV652_1069</name>
</gene>
<reference evidence="2 3" key="1">
    <citation type="journal article" date="2015" name="Stand. Genomic Sci.">
        <title>Genomic Encyclopedia of Bacterial and Archaeal Type Strains, Phase III: the genomes of soil and plant-associated and newly described type strains.</title>
        <authorList>
            <person name="Whitman W.B."/>
            <person name="Woyke T."/>
            <person name="Klenk H.P."/>
            <person name="Zhou Y."/>
            <person name="Lilburn T.G."/>
            <person name="Beck B.J."/>
            <person name="De Vos P."/>
            <person name="Vandamme P."/>
            <person name="Eisen J.A."/>
            <person name="Garrity G."/>
            <person name="Hugenholtz P."/>
            <person name="Kyrpides N.C."/>
        </authorList>
    </citation>
    <scope>NUCLEOTIDE SEQUENCE [LARGE SCALE GENOMIC DNA]</scope>
    <source>
        <strain evidence="2 3">VKM Ac-2572</strain>
    </source>
</reference>
<sequence length="75" mass="7964">MATHQGTRNDRRRAGALSGEHRGRAKNLTDPSGVPVRVVADTDELATLTAKIADQVAMRSIGYSAAHAAVLRGRL</sequence>
<keyword evidence="3" id="KW-1185">Reference proteome</keyword>
<feature type="region of interest" description="Disordered" evidence="1">
    <location>
        <begin position="1"/>
        <end position="33"/>
    </location>
</feature>
<evidence type="ECO:0000313" key="2">
    <source>
        <dbReference type="EMBL" id="TCO28027.1"/>
    </source>
</evidence>
<dbReference type="Proteomes" id="UP000294508">
    <property type="component" value="Unassembled WGS sequence"/>
</dbReference>
<evidence type="ECO:0000313" key="3">
    <source>
        <dbReference type="Proteomes" id="UP000294508"/>
    </source>
</evidence>
<organism evidence="2 3">
    <name type="scientific">Kribbella steppae</name>
    <dbReference type="NCBI Taxonomy" id="2512223"/>
    <lineage>
        <taxon>Bacteria</taxon>
        <taxon>Bacillati</taxon>
        <taxon>Actinomycetota</taxon>
        <taxon>Actinomycetes</taxon>
        <taxon>Propionibacteriales</taxon>
        <taxon>Kribbellaceae</taxon>
        <taxon>Kribbella</taxon>
    </lineage>
</organism>
<name>A0A4R2HGD3_9ACTN</name>
<dbReference type="RefSeq" id="WP_132210262.1">
    <property type="nucleotide sequence ID" value="NZ_SLWN01000006.1"/>
</dbReference>
<protein>
    <submittedName>
        <fullName evidence="2">Uncharacterized protein</fullName>
    </submittedName>
</protein>
<dbReference type="OrthoDB" id="3827654at2"/>
<comment type="caution">
    <text evidence="2">The sequence shown here is derived from an EMBL/GenBank/DDBJ whole genome shotgun (WGS) entry which is preliminary data.</text>
</comment>
<accession>A0A4R2HGD3</accession>